<dbReference type="EMBL" id="QICN01000010">
    <property type="protein sequence ID" value="PXV65279.1"/>
    <property type="molecule type" value="Genomic_DNA"/>
</dbReference>
<gene>
    <name evidence="1" type="ORF">C8D93_11097</name>
</gene>
<sequence>MFFAYFDESGDTGMERSPTGTFALSCVLLHDANWLSALDQTIAFRRYLRDNFRISPRAELKASWLIHNKGDIRPAGLTYPARLAAYRAALRFQRKCGLFRSFTVLIDKTKIQRRDLDVRETAWQWAIQRLERFGTDRKDNIHVLPDEGHGEFIRKKIRAMRRFSRVPSAFGGPSLDRKAQNIVEDSSDRRSHESYFIQLADLNAYAAFRRVFPGASFGPDVYEELGEARVTEVNRLSGGPTGIVVWPK</sequence>
<evidence type="ECO:0000313" key="1">
    <source>
        <dbReference type="EMBL" id="PXV65279.1"/>
    </source>
</evidence>
<proteinExistence type="predicted"/>
<reference evidence="1 2" key="1">
    <citation type="submission" date="2018-04" db="EMBL/GenBank/DDBJ databases">
        <title>Genomic Encyclopedia of Type Strains, Phase IV (KMG-IV): sequencing the most valuable type-strain genomes for metagenomic binning, comparative biology and taxonomic classification.</title>
        <authorList>
            <person name="Goeker M."/>
        </authorList>
    </citation>
    <scope>NUCLEOTIDE SEQUENCE [LARGE SCALE GENOMIC DNA]</scope>
    <source>
        <strain evidence="1 2">DSM 104150</strain>
    </source>
</reference>
<dbReference type="OrthoDB" id="9800818at2"/>
<evidence type="ECO:0000313" key="2">
    <source>
        <dbReference type="Proteomes" id="UP000248330"/>
    </source>
</evidence>
<dbReference type="Proteomes" id="UP000248330">
    <property type="component" value="Unassembled WGS sequence"/>
</dbReference>
<name>A0A318E865_9GAMM</name>
<dbReference type="Pfam" id="PF12686">
    <property type="entry name" value="DUF3800"/>
    <property type="match status" value="1"/>
</dbReference>
<dbReference type="RefSeq" id="WP_110266315.1">
    <property type="nucleotide sequence ID" value="NZ_CAKZQT010000018.1"/>
</dbReference>
<keyword evidence="2" id="KW-1185">Reference proteome</keyword>
<comment type="caution">
    <text evidence="1">The sequence shown here is derived from an EMBL/GenBank/DDBJ whole genome shotgun (WGS) entry which is preliminary data.</text>
</comment>
<organism evidence="1 2">
    <name type="scientific">Sinimarinibacterium flocculans</name>
    <dbReference type="NCBI Taxonomy" id="985250"/>
    <lineage>
        <taxon>Bacteria</taxon>
        <taxon>Pseudomonadati</taxon>
        <taxon>Pseudomonadota</taxon>
        <taxon>Gammaproteobacteria</taxon>
        <taxon>Nevskiales</taxon>
        <taxon>Nevskiaceae</taxon>
        <taxon>Sinimarinibacterium</taxon>
    </lineage>
</organism>
<accession>A0A318E865</accession>
<dbReference type="InterPro" id="IPR024524">
    <property type="entry name" value="DUF3800"/>
</dbReference>
<protein>
    <submittedName>
        <fullName evidence="1">Uncharacterized protein DUF3800</fullName>
    </submittedName>
</protein>
<dbReference type="AlphaFoldDB" id="A0A318E865"/>